<organism evidence="1 2">
    <name type="scientific">Coccidioides immitis RMSCC 2394</name>
    <dbReference type="NCBI Taxonomy" id="404692"/>
    <lineage>
        <taxon>Eukaryota</taxon>
        <taxon>Fungi</taxon>
        <taxon>Dikarya</taxon>
        <taxon>Ascomycota</taxon>
        <taxon>Pezizomycotina</taxon>
        <taxon>Eurotiomycetes</taxon>
        <taxon>Eurotiomycetidae</taxon>
        <taxon>Onygenales</taxon>
        <taxon>Onygenaceae</taxon>
        <taxon>Coccidioides</taxon>
    </lineage>
</organism>
<dbReference type="AlphaFoldDB" id="A0A0J6YEU1"/>
<accession>A0A0J6YEU1</accession>
<dbReference type="EMBL" id="DS028095">
    <property type="protein sequence ID" value="KMP05493.1"/>
    <property type="molecule type" value="Genomic_DNA"/>
</dbReference>
<dbReference type="Proteomes" id="UP000054565">
    <property type="component" value="Unassembled WGS sequence"/>
</dbReference>
<evidence type="ECO:0000313" key="2">
    <source>
        <dbReference type="Proteomes" id="UP000054565"/>
    </source>
</evidence>
<sequence length="69" mass="8131">MLRSVARALFQASEQPGAESARQFVIEKLCRISRRISYDFDQCLSSRRSMRADDLERLARSDCCPFWYH</sequence>
<protein>
    <submittedName>
        <fullName evidence="1">Uncharacterized protein</fullName>
    </submittedName>
</protein>
<evidence type="ECO:0000313" key="1">
    <source>
        <dbReference type="EMBL" id="KMP05493.1"/>
    </source>
</evidence>
<proteinExistence type="predicted"/>
<gene>
    <name evidence="1" type="ORF">CIRG_05174</name>
</gene>
<name>A0A0J6YEU1_COCIT</name>
<reference evidence="2" key="1">
    <citation type="journal article" date="2010" name="Genome Res.">
        <title>Population genomic sequencing of Coccidioides fungi reveals recent hybridization and transposon control.</title>
        <authorList>
            <person name="Neafsey D.E."/>
            <person name="Barker B.M."/>
            <person name="Sharpton T.J."/>
            <person name="Stajich J.E."/>
            <person name="Park D.J."/>
            <person name="Whiston E."/>
            <person name="Hung C.-Y."/>
            <person name="McMahan C."/>
            <person name="White J."/>
            <person name="Sykes S."/>
            <person name="Heiman D."/>
            <person name="Young S."/>
            <person name="Zeng Q."/>
            <person name="Abouelleil A."/>
            <person name="Aftuck L."/>
            <person name="Bessette D."/>
            <person name="Brown A."/>
            <person name="FitzGerald M."/>
            <person name="Lui A."/>
            <person name="Macdonald J.P."/>
            <person name="Priest M."/>
            <person name="Orbach M.J."/>
            <person name="Galgiani J.N."/>
            <person name="Kirkland T.N."/>
            <person name="Cole G.T."/>
            <person name="Birren B.W."/>
            <person name="Henn M.R."/>
            <person name="Taylor J.W."/>
            <person name="Rounsley S.D."/>
        </authorList>
    </citation>
    <scope>NUCLEOTIDE SEQUENCE [LARGE SCALE GENOMIC DNA]</scope>
    <source>
        <strain evidence="2">RMSCC 2394</strain>
    </source>
</reference>